<dbReference type="Proteomes" id="UP000053317">
    <property type="component" value="Unassembled WGS sequence"/>
</dbReference>
<feature type="domain" description="3-oxo-5-alpha-steroid 4-dehydrogenase C-terminal" evidence="18">
    <location>
        <begin position="155"/>
        <end position="306"/>
    </location>
</feature>
<keyword evidence="9" id="KW-0521">NADP</keyword>
<dbReference type="FunFam" id="1.20.120.1630:FF:000010">
    <property type="entry name" value="Steroid alpha reductase family protein"/>
    <property type="match status" value="1"/>
</dbReference>
<keyword evidence="10 17" id="KW-1133">Transmembrane helix</keyword>
<dbReference type="GO" id="GO:0102758">
    <property type="term" value="F:very-long-chain enoyl-CoA reductase activity"/>
    <property type="evidence" value="ECO:0007669"/>
    <property type="project" value="UniProtKB-EC"/>
</dbReference>
<accession>A0A0G2EIX6</accession>
<evidence type="ECO:0000256" key="11">
    <source>
        <dbReference type="ARBA" id="ARBA00023002"/>
    </source>
</evidence>
<evidence type="ECO:0000259" key="18">
    <source>
        <dbReference type="Pfam" id="PF02544"/>
    </source>
</evidence>
<comment type="function">
    <text evidence="16">Catalyzes the last of the four reactions of the long-chain fatty acids elongation cycle. This endoplasmic reticulum-bound enzymatic process, allows the addition of 2 carbons to the chain of long- and very long-chain fatty acids/VLCFAs per cycle. This enzyme reduces the trans-2,3-enoyl-CoA fatty acid intermediate to an acyl-CoA that can be further elongated by entering a new cycle of elongation. Thereby, it participates in the production of VLCFAs of different chain lengths that are involved in multiple biological processes as precursors of membrane lipids and lipid mediators.</text>
</comment>
<keyword evidence="13 17" id="KW-0472">Membrane</keyword>
<comment type="catalytic activity">
    <reaction evidence="15">
        <text>a very-long-chain 2,3-saturated fatty acyl-CoA + NADP(+) = a very-long-chain (2E)-enoyl-CoA + NADPH + H(+)</text>
        <dbReference type="Rhea" id="RHEA:14473"/>
        <dbReference type="ChEBI" id="CHEBI:15378"/>
        <dbReference type="ChEBI" id="CHEBI:57783"/>
        <dbReference type="ChEBI" id="CHEBI:58349"/>
        <dbReference type="ChEBI" id="CHEBI:83724"/>
        <dbReference type="ChEBI" id="CHEBI:83728"/>
        <dbReference type="EC" id="1.3.1.93"/>
    </reaction>
</comment>
<dbReference type="InterPro" id="IPR039357">
    <property type="entry name" value="SRD5A/TECR"/>
</dbReference>
<keyword evidence="6 17" id="KW-0812">Transmembrane</keyword>
<evidence type="ECO:0000256" key="8">
    <source>
        <dbReference type="ARBA" id="ARBA00022832"/>
    </source>
</evidence>
<comment type="pathway">
    <text evidence="2">Lipid metabolism; fatty acid biosynthesis.</text>
</comment>
<keyword evidence="7" id="KW-0256">Endoplasmic reticulum</keyword>
<evidence type="ECO:0000256" key="3">
    <source>
        <dbReference type="ARBA" id="ARBA00007742"/>
    </source>
</evidence>
<dbReference type="EMBL" id="LCWF01000079">
    <property type="protein sequence ID" value="KKY22181.1"/>
    <property type="molecule type" value="Genomic_DNA"/>
</dbReference>
<evidence type="ECO:0000256" key="13">
    <source>
        <dbReference type="ARBA" id="ARBA00023136"/>
    </source>
</evidence>
<dbReference type="PANTHER" id="PTHR10556:SF28">
    <property type="entry name" value="VERY-LONG-CHAIN ENOYL-COA REDUCTASE"/>
    <property type="match status" value="1"/>
</dbReference>
<feature type="transmembrane region" description="Helical" evidence="17">
    <location>
        <begin position="195"/>
        <end position="214"/>
    </location>
</feature>
<evidence type="ECO:0000256" key="14">
    <source>
        <dbReference type="ARBA" id="ARBA00023160"/>
    </source>
</evidence>
<evidence type="ECO:0000256" key="9">
    <source>
        <dbReference type="ARBA" id="ARBA00022857"/>
    </source>
</evidence>
<keyword evidence="12" id="KW-0443">Lipid metabolism</keyword>
<evidence type="ECO:0000256" key="7">
    <source>
        <dbReference type="ARBA" id="ARBA00022824"/>
    </source>
</evidence>
<dbReference type="PROSITE" id="PS50244">
    <property type="entry name" value="S5A_REDUCTASE"/>
    <property type="match status" value="1"/>
</dbReference>
<dbReference type="InterPro" id="IPR001104">
    <property type="entry name" value="3-oxo-5_a-steroid_4-DH_C"/>
</dbReference>
<protein>
    <recommendedName>
        <fullName evidence="4">very-long-chain enoyl-CoA reductase</fullName>
        <ecNumber evidence="4">1.3.1.93</ecNumber>
    </recommendedName>
</protein>
<evidence type="ECO:0000256" key="17">
    <source>
        <dbReference type="SAM" id="Phobius"/>
    </source>
</evidence>
<dbReference type="AlphaFoldDB" id="A0A0G2EIX6"/>
<comment type="subcellular location">
    <subcellularLocation>
        <location evidence="1">Endoplasmic reticulum membrane</location>
        <topology evidence="1">Multi-pass membrane protein</topology>
    </subcellularLocation>
</comment>
<dbReference type="GO" id="GO:0042761">
    <property type="term" value="P:very long-chain fatty acid biosynthetic process"/>
    <property type="evidence" value="ECO:0007669"/>
    <property type="project" value="TreeGrafter"/>
</dbReference>
<evidence type="ECO:0000313" key="19">
    <source>
        <dbReference type="EMBL" id="KKY22181.1"/>
    </source>
</evidence>
<evidence type="ECO:0000313" key="20">
    <source>
        <dbReference type="Proteomes" id="UP000053317"/>
    </source>
</evidence>
<reference evidence="19 20" key="1">
    <citation type="submission" date="2015-05" db="EMBL/GenBank/DDBJ databases">
        <title>Distinctive expansion of gene families associated with plant cell wall degradation and secondary metabolism in the genomes of grapevine trunk pathogens.</title>
        <authorList>
            <person name="Lawrence D.P."/>
            <person name="Travadon R."/>
            <person name="Rolshausen P.E."/>
            <person name="Baumgartner K."/>
        </authorList>
    </citation>
    <scope>NUCLEOTIDE SEQUENCE [LARGE SCALE GENOMIC DNA]</scope>
    <source>
        <strain evidence="19">UCRPC4</strain>
    </source>
</reference>
<proteinExistence type="inferred from homology"/>
<evidence type="ECO:0000256" key="10">
    <source>
        <dbReference type="ARBA" id="ARBA00022989"/>
    </source>
</evidence>
<evidence type="ECO:0000256" key="6">
    <source>
        <dbReference type="ARBA" id="ARBA00022692"/>
    </source>
</evidence>
<keyword evidence="11" id="KW-0560">Oxidoreductase</keyword>
<dbReference type="EC" id="1.3.1.93" evidence="4"/>
<keyword evidence="14" id="KW-0275">Fatty acid biosynthesis</keyword>
<evidence type="ECO:0000256" key="2">
    <source>
        <dbReference type="ARBA" id="ARBA00005194"/>
    </source>
</evidence>
<evidence type="ECO:0000256" key="15">
    <source>
        <dbReference type="ARBA" id="ARBA00051495"/>
    </source>
</evidence>
<keyword evidence="5" id="KW-0444">Lipid biosynthesis</keyword>
<dbReference type="Pfam" id="PF02544">
    <property type="entry name" value="Steroid_dh"/>
    <property type="match status" value="1"/>
</dbReference>
<feature type="transmembrane region" description="Helical" evidence="17">
    <location>
        <begin position="235"/>
        <end position="255"/>
    </location>
</feature>
<dbReference type="PANTHER" id="PTHR10556">
    <property type="entry name" value="3-OXO-5-ALPHA-STEROID 4-DEHYDROGENASE"/>
    <property type="match status" value="1"/>
</dbReference>
<dbReference type="GO" id="GO:0005789">
    <property type="term" value="C:endoplasmic reticulum membrane"/>
    <property type="evidence" value="ECO:0007669"/>
    <property type="project" value="UniProtKB-SubCell"/>
</dbReference>
<evidence type="ECO:0000256" key="12">
    <source>
        <dbReference type="ARBA" id="ARBA00023098"/>
    </source>
</evidence>
<comment type="caution">
    <text evidence="19">The sequence shown here is derived from an EMBL/GenBank/DDBJ whole genome shotgun (WGS) entry which is preliminary data.</text>
</comment>
<evidence type="ECO:0000256" key="5">
    <source>
        <dbReference type="ARBA" id="ARBA00022516"/>
    </source>
</evidence>
<evidence type="ECO:0000256" key="16">
    <source>
        <dbReference type="ARBA" id="ARBA00058640"/>
    </source>
</evidence>
<evidence type="ECO:0000256" key="1">
    <source>
        <dbReference type="ARBA" id="ARBA00004477"/>
    </source>
</evidence>
<gene>
    <name evidence="19" type="ORF">UCRPC4_g03369</name>
</gene>
<reference evidence="19 20" key="2">
    <citation type="submission" date="2015-05" db="EMBL/GenBank/DDBJ databases">
        <authorList>
            <person name="Morales-Cruz A."/>
            <person name="Amrine K.C."/>
            <person name="Cantu D."/>
        </authorList>
    </citation>
    <scope>NUCLEOTIDE SEQUENCE [LARGE SCALE GENOMIC DNA]</scope>
    <source>
        <strain evidence="19">UCRPC4</strain>
    </source>
</reference>
<sequence length="307" mass="34466">MATKTITLNIRPRGKPIQTLPEVVSVESDASTSDLYSKLASQAQSSVHRLRVTKGSDGSLVSSDGKTTIYSTGLRDQSTVYVKDLGPQISWQTVFIVEYLGPLLIHPAFYFLQPYIYGKNAYPSLSQSTFFALICLHFVKRELETLFVHRFSLATMPARNIFKNCAHYWILGGLNIAPWVYRPSAPTATQSPNTVLLYSGIVIYVIGELGNLSSHLTLKGLRSAGGKERGIPQGVFFRLVTCPNYMFEILAWFGMYFVSNLSWALLVMLVVSAGQMIIWGKKKERRYRKEFGDKYKKKRSTVLPGII</sequence>
<dbReference type="Gene3D" id="1.20.120.1630">
    <property type="match status" value="1"/>
</dbReference>
<name>A0A0G2EIX6_PHACM</name>
<feature type="transmembrane region" description="Helical" evidence="17">
    <location>
        <begin position="261"/>
        <end position="279"/>
    </location>
</feature>
<evidence type="ECO:0000256" key="4">
    <source>
        <dbReference type="ARBA" id="ARBA00012530"/>
    </source>
</evidence>
<organism evidence="19 20">
    <name type="scientific">Phaeomoniella chlamydospora</name>
    <name type="common">Phaeoacremonium chlamydosporum</name>
    <dbReference type="NCBI Taxonomy" id="158046"/>
    <lineage>
        <taxon>Eukaryota</taxon>
        <taxon>Fungi</taxon>
        <taxon>Dikarya</taxon>
        <taxon>Ascomycota</taxon>
        <taxon>Pezizomycotina</taxon>
        <taxon>Eurotiomycetes</taxon>
        <taxon>Chaetothyriomycetidae</taxon>
        <taxon>Phaeomoniellales</taxon>
        <taxon>Phaeomoniellaceae</taxon>
        <taxon>Phaeomoniella</taxon>
    </lineage>
</organism>
<keyword evidence="20" id="KW-1185">Reference proteome</keyword>
<comment type="similarity">
    <text evidence="3">Belongs to the steroid 5-alpha reductase family.</text>
</comment>
<dbReference type="OrthoDB" id="540503at2759"/>
<keyword evidence="8" id="KW-0276">Fatty acid metabolism</keyword>